<feature type="non-terminal residue" evidence="1">
    <location>
        <position position="217"/>
    </location>
</feature>
<proteinExistence type="predicted"/>
<accession>A0ABN7VTJ3</accession>
<sequence length="217" mass="24897">MAQRNFINTSIDVLDEARTYGAKELISDMPKALGTKSTKRRSIDNGTNKIVDVSVSQSAKKVSTEYNLADNNLSEDYLSNFFLRTFIQDEVDIRDKILKVLASYQKNSLNEDQLAWFTKILEKKASSQTDEFREYLNQFSDNACNRVHILTLVRKSFVLGRFDSYYYENYDIAHQILEHWCADVLSTANDVSKIAYTAENNDVCATSLENTPITKKR</sequence>
<organism evidence="1 2">
    <name type="scientific">Gigaspora margarita</name>
    <dbReference type="NCBI Taxonomy" id="4874"/>
    <lineage>
        <taxon>Eukaryota</taxon>
        <taxon>Fungi</taxon>
        <taxon>Fungi incertae sedis</taxon>
        <taxon>Mucoromycota</taxon>
        <taxon>Glomeromycotina</taxon>
        <taxon>Glomeromycetes</taxon>
        <taxon>Diversisporales</taxon>
        <taxon>Gigasporaceae</taxon>
        <taxon>Gigaspora</taxon>
    </lineage>
</organism>
<reference evidence="1 2" key="1">
    <citation type="submission" date="2021-06" db="EMBL/GenBank/DDBJ databases">
        <authorList>
            <person name="Kallberg Y."/>
            <person name="Tangrot J."/>
            <person name="Rosling A."/>
        </authorList>
    </citation>
    <scope>NUCLEOTIDE SEQUENCE [LARGE SCALE GENOMIC DNA]</scope>
    <source>
        <strain evidence="1 2">120-4 pot B 10/14</strain>
    </source>
</reference>
<evidence type="ECO:0000313" key="2">
    <source>
        <dbReference type="Proteomes" id="UP000789901"/>
    </source>
</evidence>
<protein>
    <submittedName>
        <fullName evidence="1">37086_t:CDS:1</fullName>
    </submittedName>
</protein>
<keyword evidence="2" id="KW-1185">Reference proteome</keyword>
<gene>
    <name evidence="1" type="ORF">GMARGA_LOCUS22515</name>
</gene>
<name>A0ABN7VTJ3_GIGMA</name>
<dbReference type="Proteomes" id="UP000789901">
    <property type="component" value="Unassembled WGS sequence"/>
</dbReference>
<dbReference type="EMBL" id="CAJVQB010021801">
    <property type="protein sequence ID" value="CAG8798010.1"/>
    <property type="molecule type" value="Genomic_DNA"/>
</dbReference>
<comment type="caution">
    <text evidence="1">The sequence shown here is derived from an EMBL/GenBank/DDBJ whole genome shotgun (WGS) entry which is preliminary data.</text>
</comment>
<evidence type="ECO:0000313" key="1">
    <source>
        <dbReference type="EMBL" id="CAG8798010.1"/>
    </source>
</evidence>